<feature type="domain" description="Glycoside hydrolase family 20 catalytic" evidence="5">
    <location>
        <begin position="2"/>
        <end position="341"/>
    </location>
</feature>
<comment type="similarity">
    <text evidence="2">Belongs to the glycosyl hydrolase 20 family.</text>
</comment>
<protein>
    <recommendedName>
        <fullName evidence="3">beta-N-acetylhexosaminidase</fullName>
        <ecNumber evidence="3">3.2.1.52</ecNumber>
    </recommendedName>
</protein>
<dbReference type="Proteomes" id="UP000321927">
    <property type="component" value="Unassembled WGS sequence"/>
</dbReference>
<name>A0ABY3HKW4_9BACT</name>
<evidence type="ECO:0000313" key="6">
    <source>
        <dbReference type="EMBL" id="TXD76124.1"/>
    </source>
</evidence>
<evidence type="ECO:0000259" key="5">
    <source>
        <dbReference type="Pfam" id="PF00728"/>
    </source>
</evidence>
<organism evidence="6 7">
    <name type="scientific">Algoriphagus ratkowskyi</name>
    <dbReference type="NCBI Taxonomy" id="57028"/>
    <lineage>
        <taxon>Bacteria</taxon>
        <taxon>Pseudomonadati</taxon>
        <taxon>Bacteroidota</taxon>
        <taxon>Cytophagia</taxon>
        <taxon>Cytophagales</taxon>
        <taxon>Cyclobacteriaceae</taxon>
        <taxon>Algoriphagus</taxon>
    </lineage>
</organism>
<evidence type="ECO:0000256" key="3">
    <source>
        <dbReference type="ARBA" id="ARBA00012663"/>
    </source>
</evidence>
<evidence type="ECO:0000256" key="2">
    <source>
        <dbReference type="ARBA" id="ARBA00006285"/>
    </source>
</evidence>
<evidence type="ECO:0000256" key="4">
    <source>
        <dbReference type="ARBA" id="ARBA00022801"/>
    </source>
</evidence>
<keyword evidence="7" id="KW-1185">Reference proteome</keyword>
<comment type="caution">
    <text evidence="6">The sequence shown here is derived from an EMBL/GenBank/DDBJ whole genome shotgun (WGS) entry which is preliminary data.</text>
</comment>
<keyword evidence="4" id="KW-0378">Hydrolase</keyword>
<dbReference type="CDD" id="cd06563">
    <property type="entry name" value="GH20_chitobiase-like"/>
    <property type="match status" value="1"/>
</dbReference>
<evidence type="ECO:0000313" key="7">
    <source>
        <dbReference type="Proteomes" id="UP000321927"/>
    </source>
</evidence>
<sequence length="379" mass="43650">MKNLIDLMASYKLNVLHWHLVDNEGWRIEIKQYPKLIEVGAWREEIRNGKFYDKDTTWTPEGEPYRYGGYYTQKQIKEVIEYAASRQITVIPEIELPGHSGAALAAYPELSCNASPQTVPYSRTHSSLAYSAQWNFNYCAGKEVSFEFLENVLDEVIALFPSEYIHIGGDEVDMSYWEACPHCQKRMADEHLDSEHELQAYFVQRIEKYLSAHGRKMIGWDEILEGGVTSSATVMSWRGEKGGIEAAKKGNNVIMSSNNPLYLNIAQTDSPNDPFAPTWSMNTLERVYAFNPVPDALTAEQKIKIIGTQASIWTEFISSVEHLEFMLLPRLPAFSESAWSGEKKKDFEDFIVRLNSWHYLNWKFSGTRFHPKHFERSVY</sequence>
<dbReference type="PANTHER" id="PTHR22600">
    <property type="entry name" value="BETA-HEXOSAMINIDASE"/>
    <property type="match status" value="1"/>
</dbReference>
<dbReference type="PANTHER" id="PTHR22600:SF57">
    <property type="entry name" value="BETA-N-ACETYLHEXOSAMINIDASE"/>
    <property type="match status" value="1"/>
</dbReference>
<dbReference type="Gene3D" id="3.20.20.80">
    <property type="entry name" value="Glycosidases"/>
    <property type="match status" value="1"/>
</dbReference>
<dbReference type="SUPFAM" id="SSF51445">
    <property type="entry name" value="(Trans)glycosidases"/>
    <property type="match status" value="1"/>
</dbReference>
<accession>A0ABY3HKW4</accession>
<dbReference type="EC" id="3.2.1.52" evidence="3"/>
<dbReference type="Pfam" id="PF00728">
    <property type="entry name" value="Glyco_hydro_20"/>
    <property type="match status" value="1"/>
</dbReference>
<comment type="catalytic activity">
    <reaction evidence="1">
        <text>Hydrolysis of terminal non-reducing N-acetyl-D-hexosamine residues in N-acetyl-beta-D-hexosaminides.</text>
        <dbReference type="EC" id="3.2.1.52"/>
    </reaction>
</comment>
<dbReference type="EMBL" id="VORV01000015">
    <property type="protein sequence ID" value="TXD76124.1"/>
    <property type="molecule type" value="Genomic_DNA"/>
</dbReference>
<dbReference type="PRINTS" id="PR00738">
    <property type="entry name" value="GLHYDRLASE20"/>
</dbReference>
<proteinExistence type="inferred from homology"/>
<reference evidence="6 7" key="1">
    <citation type="submission" date="2019-08" db="EMBL/GenBank/DDBJ databases">
        <title>Genome of Algoriphagus ratkowskyi IC026.</title>
        <authorList>
            <person name="Bowman J.P."/>
        </authorList>
    </citation>
    <scope>NUCLEOTIDE SEQUENCE [LARGE SCALE GENOMIC DNA]</scope>
    <source>
        <strain evidence="6 7">IC026</strain>
    </source>
</reference>
<dbReference type="InterPro" id="IPR015883">
    <property type="entry name" value="Glyco_hydro_20_cat"/>
</dbReference>
<evidence type="ECO:0000256" key="1">
    <source>
        <dbReference type="ARBA" id="ARBA00001231"/>
    </source>
</evidence>
<dbReference type="InterPro" id="IPR017853">
    <property type="entry name" value="GH"/>
</dbReference>
<dbReference type="InterPro" id="IPR025705">
    <property type="entry name" value="Beta_hexosaminidase_sua/sub"/>
</dbReference>
<gene>
    <name evidence="6" type="ORF">ESW18_17805</name>
</gene>